<dbReference type="AlphaFoldDB" id="A0A8T0HW08"/>
<gene>
    <name evidence="1" type="ORF">KC19_VG301000</name>
</gene>
<evidence type="ECO:0000313" key="2">
    <source>
        <dbReference type="Proteomes" id="UP000822688"/>
    </source>
</evidence>
<evidence type="ECO:0000313" key="1">
    <source>
        <dbReference type="EMBL" id="KAG0574899.1"/>
    </source>
</evidence>
<comment type="caution">
    <text evidence="1">The sequence shown here is derived from an EMBL/GenBank/DDBJ whole genome shotgun (WGS) entry which is preliminary data.</text>
</comment>
<proteinExistence type="predicted"/>
<dbReference type="EMBL" id="CM026426">
    <property type="protein sequence ID" value="KAG0574899.1"/>
    <property type="molecule type" value="Genomic_DNA"/>
</dbReference>
<protein>
    <submittedName>
        <fullName evidence="1">Uncharacterized protein</fullName>
    </submittedName>
</protein>
<accession>A0A8T0HW08</accession>
<organism evidence="1 2">
    <name type="scientific">Ceratodon purpureus</name>
    <name type="common">Fire moss</name>
    <name type="synonym">Dicranum purpureum</name>
    <dbReference type="NCBI Taxonomy" id="3225"/>
    <lineage>
        <taxon>Eukaryota</taxon>
        <taxon>Viridiplantae</taxon>
        <taxon>Streptophyta</taxon>
        <taxon>Embryophyta</taxon>
        <taxon>Bryophyta</taxon>
        <taxon>Bryophytina</taxon>
        <taxon>Bryopsida</taxon>
        <taxon>Dicranidae</taxon>
        <taxon>Pseudoditrichales</taxon>
        <taxon>Ditrichaceae</taxon>
        <taxon>Ceratodon</taxon>
    </lineage>
</organism>
<keyword evidence="2" id="KW-1185">Reference proteome</keyword>
<dbReference type="Proteomes" id="UP000822688">
    <property type="component" value="Chromosome V"/>
</dbReference>
<sequence length="93" mass="10021">MASFAALVSSPKLPDLSRLSPQEACKVLKASSSVFNVHDLSEEWQDTIATAEAGIVPRVVVQGKFGEETVIVCQSTSTVNEPNQDVFSESEHD</sequence>
<reference evidence="1" key="1">
    <citation type="submission" date="2020-06" db="EMBL/GenBank/DDBJ databases">
        <title>WGS assembly of Ceratodon purpureus strain R40.</title>
        <authorList>
            <person name="Carey S.B."/>
            <person name="Jenkins J."/>
            <person name="Shu S."/>
            <person name="Lovell J.T."/>
            <person name="Sreedasyam A."/>
            <person name="Maumus F."/>
            <person name="Tiley G.P."/>
            <person name="Fernandez-Pozo N."/>
            <person name="Barry K."/>
            <person name="Chen C."/>
            <person name="Wang M."/>
            <person name="Lipzen A."/>
            <person name="Daum C."/>
            <person name="Saski C.A."/>
            <person name="Payton A.C."/>
            <person name="Mcbreen J.C."/>
            <person name="Conrad R.E."/>
            <person name="Kollar L.M."/>
            <person name="Olsson S."/>
            <person name="Huttunen S."/>
            <person name="Landis J.B."/>
            <person name="Wickett N.J."/>
            <person name="Johnson M.G."/>
            <person name="Rensing S.A."/>
            <person name="Grimwood J."/>
            <person name="Schmutz J."/>
            <person name="Mcdaniel S.F."/>
        </authorList>
    </citation>
    <scope>NUCLEOTIDE SEQUENCE</scope>
    <source>
        <strain evidence="1">R40</strain>
    </source>
</reference>
<name>A0A8T0HW08_CERPU</name>